<evidence type="ECO:0000313" key="2">
    <source>
        <dbReference type="Proteomes" id="UP001608902"/>
    </source>
</evidence>
<protein>
    <submittedName>
        <fullName evidence="1">Uncharacterized protein</fullName>
    </submittedName>
</protein>
<organism evidence="1 2">
    <name type="scientific">Gnathostoma spinigerum</name>
    <dbReference type="NCBI Taxonomy" id="75299"/>
    <lineage>
        <taxon>Eukaryota</taxon>
        <taxon>Metazoa</taxon>
        <taxon>Ecdysozoa</taxon>
        <taxon>Nematoda</taxon>
        <taxon>Chromadorea</taxon>
        <taxon>Rhabditida</taxon>
        <taxon>Spirurina</taxon>
        <taxon>Gnathostomatomorpha</taxon>
        <taxon>Gnathostomatoidea</taxon>
        <taxon>Gnathostomatidae</taxon>
        <taxon>Gnathostoma</taxon>
    </lineage>
</organism>
<sequence>MKVTCEDGRKNTMKIRSMLKIDRHNGWHLGVFTEENQNGTDVVDRAYRHIVAKELDCDYSDVEQIFHEYWEIYTIYVTPRLSGALKERASYLGSGSST</sequence>
<accession>A0ABD6EWS6</accession>
<reference evidence="1 2" key="1">
    <citation type="submission" date="2024-08" db="EMBL/GenBank/DDBJ databases">
        <title>Gnathostoma spinigerum genome.</title>
        <authorList>
            <person name="Gonzalez-Bertolin B."/>
            <person name="Monzon S."/>
            <person name="Zaballos A."/>
            <person name="Jimenez P."/>
            <person name="Dekumyoy P."/>
            <person name="Varona S."/>
            <person name="Cuesta I."/>
            <person name="Sumanam S."/>
            <person name="Adisakwattana P."/>
            <person name="Gasser R.B."/>
            <person name="Hernandez-Gonzalez A."/>
            <person name="Young N.D."/>
            <person name="Perteguer M.J."/>
        </authorList>
    </citation>
    <scope>NUCLEOTIDE SEQUENCE [LARGE SCALE GENOMIC DNA]</scope>
    <source>
        <strain evidence="1">AL3</strain>
        <tissue evidence="1">Liver</tissue>
    </source>
</reference>
<keyword evidence="2" id="KW-1185">Reference proteome</keyword>
<dbReference type="Proteomes" id="UP001608902">
    <property type="component" value="Unassembled WGS sequence"/>
</dbReference>
<dbReference type="AlphaFoldDB" id="A0ABD6EWS6"/>
<proteinExistence type="predicted"/>
<gene>
    <name evidence="1" type="ORF">AB6A40_007831</name>
</gene>
<evidence type="ECO:0000313" key="1">
    <source>
        <dbReference type="EMBL" id="MFH4981122.1"/>
    </source>
</evidence>
<dbReference type="EMBL" id="JBGFUD010006643">
    <property type="protein sequence ID" value="MFH4981122.1"/>
    <property type="molecule type" value="Genomic_DNA"/>
</dbReference>
<comment type="caution">
    <text evidence="1">The sequence shown here is derived from an EMBL/GenBank/DDBJ whole genome shotgun (WGS) entry which is preliminary data.</text>
</comment>
<name>A0ABD6EWS6_9BILA</name>